<name>A0A455UBV3_9GAMM</name>
<dbReference type="Proteomes" id="UP000320231">
    <property type="component" value="Chromosome"/>
</dbReference>
<dbReference type="GO" id="GO:0016887">
    <property type="term" value="F:ATP hydrolysis activity"/>
    <property type="evidence" value="ECO:0007669"/>
    <property type="project" value="InterPro"/>
</dbReference>
<dbReference type="InterPro" id="IPR027417">
    <property type="entry name" value="P-loop_NTPase"/>
</dbReference>
<evidence type="ECO:0000259" key="1">
    <source>
        <dbReference type="Pfam" id="PF00005"/>
    </source>
</evidence>
<reference evidence="2 3" key="1">
    <citation type="journal article" date="2019" name="Microbiol. Resour. Announc.">
        <title>Complete Genome Sequence of Halomonas sulfidaeris Strain Esulfide1 Isolated from a Metal Sulfide Rock at a Depth of 2,200 Meters, Obtained Using Nanopore Sequencing.</title>
        <authorList>
            <person name="Saito M."/>
            <person name="Nishigata A."/>
            <person name="Galipon J."/>
            <person name="Arakawa K."/>
        </authorList>
    </citation>
    <scope>NUCLEOTIDE SEQUENCE [LARGE SCALE GENOMIC DNA]</scope>
    <source>
        <strain evidence="2 3">ATCC BAA-803</strain>
    </source>
</reference>
<dbReference type="PANTHER" id="PTHR42855:SF1">
    <property type="entry name" value="ABC TRANSPORTER DOMAIN-CONTAINING PROTEIN"/>
    <property type="match status" value="1"/>
</dbReference>
<dbReference type="Gene3D" id="3.40.50.300">
    <property type="entry name" value="P-loop containing nucleotide triphosphate hydrolases"/>
    <property type="match status" value="1"/>
</dbReference>
<accession>A0A455UBV3</accession>
<sequence>MTLLRLEQLQLAYGTHVLLNRADLTVEKGERLALVGRNGTGKSTLLKLVAGEILPDDGSIWRAPGLKIGVLAQELPESSGLTIFDMVAQGLPEAGELLSEYDHLINDPDPDMDRMATLQTRLEAIDGWSYHQRIDTVLTRLGLPLRLR</sequence>
<gene>
    <name evidence="2" type="ORF">HSBAA_40690</name>
</gene>
<proteinExistence type="predicted"/>
<dbReference type="Pfam" id="PF00005">
    <property type="entry name" value="ABC_tran"/>
    <property type="match status" value="1"/>
</dbReference>
<organism evidence="2 3">
    <name type="scientific">Vreelandella sulfidaeris</name>
    <dbReference type="NCBI Taxonomy" id="115553"/>
    <lineage>
        <taxon>Bacteria</taxon>
        <taxon>Pseudomonadati</taxon>
        <taxon>Pseudomonadota</taxon>
        <taxon>Gammaproteobacteria</taxon>
        <taxon>Oceanospirillales</taxon>
        <taxon>Halomonadaceae</taxon>
        <taxon>Vreelandella</taxon>
    </lineage>
</organism>
<evidence type="ECO:0000313" key="3">
    <source>
        <dbReference type="Proteomes" id="UP000320231"/>
    </source>
</evidence>
<protein>
    <recommendedName>
        <fullName evidence="1">ABC transporter domain-containing protein</fullName>
    </recommendedName>
</protein>
<evidence type="ECO:0000313" key="2">
    <source>
        <dbReference type="EMBL" id="BBI62763.1"/>
    </source>
</evidence>
<dbReference type="KEGG" id="hsr:HSBAA_40690"/>
<dbReference type="PANTHER" id="PTHR42855">
    <property type="entry name" value="ABC TRANSPORTER ATP-BINDING SUBUNIT"/>
    <property type="match status" value="1"/>
</dbReference>
<feature type="domain" description="ABC transporter" evidence="1">
    <location>
        <begin position="19"/>
        <end position="142"/>
    </location>
</feature>
<dbReference type="InterPro" id="IPR003439">
    <property type="entry name" value="ABC_transporter-like_ATP-bd"/>
</dbReference>
<dbReference type="SUPFAM" id="SSF52540">
    <property type="entry name" value="P-loop containing nucleoside triphosphate hydrolases"/>
    <property type="match status" value="1"/>
</dbReference>
<dbReference type="GO" id="GO:0005524">
    <property type="term" value="F:ATP binding"/>
    <property type="evidence" value="ECO:0007669"/>
    <property type="project" value="InterPro"/>
</dbReference>
<dbReference type="EMBL" id="AP019514">
    <property type="protein sequence ID" value="BBI62763.1"/>
    <property type="molecule type" value="Genomic_DNA"/>
</dbReference>
<dbReference type="AlphaFoldDB" id="A0A455UBV3"/>
<dbReference type="InterPro" id="IPR051309">
    <property type="entry name" value="ABCF_ATPase"/>
</dbReference>